<keyword evidence="1" id="KW-0472">Membrane</keyword>
<keyword evidence="1" id="KW-1133">Transmembrane helix</keyword>
<dbReference type="Pfam" id="PF02517">
    <property type="entry name" value="Rce1-like"/>
    <property type="match status" value="1"/>
</dbReference>
<evidence type="ECO:0000313" key="4">
    <source>
        <dbReference type="Proteomes" id="UP001501725"/>
    </source>
</evidence>
<feature type="transmembrane region" description="Helical" evidence="1">
    <location>
        <begin position="135"/>
        <end position="154"/>
    </location>
</feature>
<dbReference type="InterPro" id="IPR003675">
    <property type="entry name" value="Rce1/LyrA-like_dom"/>
</dbReference>
<accession>A0ABP8G756</accession>
<feature type="transmembrane region" description="Helical" evidence="1">
    <location>
        <begin position="224"/>
        <end position="249"/>
    </location>
</feature>
<gene>
    <name evidence="3" type="ORF">GCM10023184_02570</name>
</gene>
<feature type="transmembrane region" description="Helical" evidence="1">
    <location>
        <begin position="69"/>
        <end position="89"/>
    </location>
</feature>
<sequence>MLLWVLFLGLLFAGSIFTAPLFPGQGKRLAYGITGTVAALAATLAVLRWSKDRWADAGLRWSRYSVPRFLGGLLLGLALLAAVLPLIYISTGIYPALHPDAGARLLLPLAVFFPLALMEEIAFRGYPFTLLQRRYGLWAAQGITAAAFALYHIVTGWPVLGSLLGPGTWAFVFGIAAARTGGLAWPTGIHTGLNVGQAVVGLGMAATGPSFFQLRAPDGSTGAALAAAMMPAGLCAQVIFLSAALGLTLRLARRRAATSPPAQQAATPLAAAPR</sequence>
<proteinExistence type="predicted"/>
<evidence type="ECO:0000259" key="2">
    <source>
        <dbReference type="Pfam" id="PF02517"/>
    </source>
</evidence>
<reference evidence="4" key="1">
    <citation type="journal article" date="2019" name="Int. J. Syst. Evol. Microbiol.">
        <title>The Global Catalogue of Microorganisms (GCM) 10K type strain sequencing project: providing services to taxonomists for standard genome sequencing and annotation.</title>
        <authorList>
            <consortium name="The Broad Institute Genomics Platform"/>
            <consortium name="The Broad Institute Genome Sequencing Center for Infectious Disease"/>
            <person name="Wu L."/>
            <person name="Ma J."/>
        </authorList>
    </citation>
    <scope>NUCLEOTIDE SEQUENCE [LARGE SCALE GENOMIC DNA]</scope>
    <source>
        <strain evidence="4">JCM 17919</strain>
    </source>
</reference>
<feature type="transmembrane region" description="Helical" evidence="1">
    <location>
        <begin position="101"/>
        <end position="123"/>
    </location>
</feature>
<feature type="domain" description="CAAX prenyl protease 2/Lysostaphin resistance protein A-like" evidence="2">
    <location>
        <begin position="105"/>
        <end position="195"/>
    </location>
</feature>
<keyword evidence="4" id="KW-1185">Reference proteome</keyword>
<evidence type="ECO:0000313" key="3">
    <source>
        <dbReference type="EMBL" id="GAA4318393.1"/>
    </source>
</evidence>
<organism evidence="3 4">
    <name type="scientific">Flaviaesturariibacter amylovorans</name>
    <dbReference type="NCBI Taxonomy" id="1084520"/>
    <lineage>
        <taxon>Bacteria</taxon>
        <taxon>Pseudomonadati</taxon>
        <taxon>Bacteroidota</taxon>
        <taxon>Chitinophagia</taxon>
        <taxon>Chitinophagales</taxon>
        <taxon>Chitinophagaceae</taxon>
        <taxon>Flaviaestuariibacter</taxon>
    </lineage>
</organism>
<dbReference type="Proteomes" id="UP001501725">
    <property type="component" value="Unassembled WGS sequence"/>
</dbReference>
<feature type="transmembrane region" description="Helical" evidence="1">
    <location>
        <begin position="166"/>
        <end position="185"/>
    </location>
</feature>
<dbReference type="EMBL" id="BAABGY010000001">
    <property type="protein sequence ID" value="GAA4318393.1"/>
    <property type="molecule type" value="Genomic_DNA"/>
</dbReference>
<feature type="transmembrane region" description="Helical" evidence="1">
    <location>
        <begin position="192"/>
        <end position="212"/>
    </location>
</feature>
<keyword evidence="1" id="KW-0812">Transmembrane</keyword>
<comment type="caution">
    <text evidence="3">The sequence shown here is derived from an EMBL/GenBank/DDBJ whole genome shotgun (WGS) entry which is preliminary data.</text>
</comment>
<evidence type="ECO:0000256" key="1">
    <source>
        <dbReference type="SAM" id="Phobius"/>
    </source>
</evidence>
<feature type="transmembrane region" description="Helical" evidence="1">
    <location>
        <begin position="28"/>
        <end position="49"/>
    </location>
</feature>
<name>A0ABP8G756_9BACT</name>
<protein>
    <recommendedName>
        <fullName evidence="2">CAAX prenyl protease 2/Lysostaphin resistance protein A-like domain-containing protein</fullName>
    </recommendedName>
</protein>